<gene>
    <name evidence="1" type="ORF">N3K66_007213</name>
</gene>
<protein>
    <submittedName>
        <fullName evidence="1">Uncharacterized protein</fullName>
    </submittedName>
</protein>
<comment type="caution">
    <text evidence="1">The sequence shown here is derived from an EMBL/GenBank/DDBJ whole genome shotgun (WGS) entry which is preliminary data.</text>
</comment>
<dbReference type="Proteomes" id="UP001163324">
    <property type="component" value="Chromosome 7"/>
</dbReference>
<dbReference type="EMBL" id="CM047946">
    <property type="protein sequence ID" value="KAI9897357.1"/>
    <property type="molecule type" value="Genomic_DNA"/>
</dbReference>
<keyword evidence="2" id="KW-1185">Reference proteome</keyword>
<name>A0ACC0UV15_9HYPO</name>
<sequence length="251" mass="27841">MPSTAPRYSVTIQIDEKLRKLKRETHDLCCAWGFRRDGSAETTYNIVGWASNNITSKESIDWTERYWVSASKEGCDPGFMVNVAIDPQDIRLGETFIFKNFEKTTIDTSSPPDDTQDHHHNNLPHHHHSIAFEARTPCSVVLYQGLDLGAPDENYTPVYIASAGHEPLTAPPPVAGTIAPARTLLFFFARKEDAAIRRKAFDAALLANAPIVYDYGARASRFTEVSLVYGVDGPQLGPVVRTRSSESFAVV</sequence>
<organism evidence="1 2">
    <name type="scientific">Trichothecium roseum</name>
    <dbReference type="NCBI Taxonomy" id="47278"/>
    <lineage>
        <taxon>Eukaryota</taxon>
        <taxon>Fungi</taxon>
        <taxon>Dikarya</taxon>
        <taxon>Ascomycota</taxon>
        <taxon>Pezizomycotina</taxon>
        <taxon>Sordariomycetes</taxon>
        <taxon>Hypocreomycetidae</taxon>
        <taxon>Hypocreales</taxon>
        <taxon>Hypocreales incertae sedis</taxon>
        <taxon>Trichothecium</taxon>
    </lineage>
</organism>
<evidence type="ECO:0000313" key="1">
    <source>
        <dbReference type="EMBL" id="KAI9897357.1"/>
    </source>
</evidence>
<accession>A0ACC0UV15</accession>
<reference evidence="1" key="1">
    <citation type="submission" date="2022-10" db="EMBL/GenBank/DDBJ databases">
        <title>Complete Genome of Trichothecium roseum strain YXFP-22015, a Plant Pathogen Isolated from Citrus.</title>
        <authorList>
            <person name="Wang Y."/>
            <person name="Zhu L."/>
        </authorList>
    </citation>
    <scope>NUCLEOTIDE SEQUENCE</scope>
    <source>
        <strain evidence="1">YXFP-22015</strain>
    </source>
</reference>
<proteinExistence type="predicted"/>
<evidence type="ECO:0000313" key="2">
    <source>
        <dbReference type="Proteomes" id="UP001163324"/>
    </source>
</evidence>